<dbReference type="InterPro" id="IPR009081">
    <property type="entry name" value="PP-bd_ACP"/>
</dbReference>
<evidence type="ECO:0000256" key="2">
    <source>
        <dbReference type="ARBA" id="ARBA00022553"/>
    </source>
</evidence>
<evidence type="ECO:0000256" key="1">
    <source>
        <dbReference type="ARBA" id="ARBA00022450"/>
    </source>
</evidence>
<dbReference type="PROSITE" id="PS52019">
    <property type="entry name" value="PKS_MFAS_DH"/>
    <property type="match status" value="1"/>
</dbReference>
<dbReference type="InterPro" id="IPR042104">
    <property type="entry name" value="PKS_dehydratase_sf"/>
</dbReference>
<protein>
    <submittedName>
        <fullName evidence="12">Uncharacterized protein</fullName>
    </submittedName>
</protein>
<evidence type="ECO:0000259" key="11">
    <source>
        <dbReference type="PROSITE" id="PS52019"/>
    </source>
</evidence>
<evidence type="ECO:0000256" key="7">
    <source>
        <dbReference type="ARBA" id="ARBA00023315"/>
    </source>
</evidence>
<reference evidence="12 13" key="1">
    <citation type="journal article" date="2018" name="IMA Fungus">
        <title>IMA Genome-F 9: Draft genome sequence of Annulohypoxylon stygium, Aspergillus mulundensis, Berkeleyomyces basicola (syn. Thielaviopsis basicola), Ceratocystis smalleyi, two Cercospora beticola strains, Coleophoma cylindrospora, Fusarium fracticaudum, Phialophora cf. hyalina, and Morchella septimelata.</title>
        <authorList>
            <person name="Wingfield B.D."/>
            <person name="Bills G.F."/>
            <person name="Dong Y."/>
            <person name="Huang W."/>
            <person name="Nel W.J."/>
            <person name="Swalarsk-Parry B.S."/>
            <person name="Vaghefi N."/>
            <person name="Wilken P.M."/>
            <person name="An Z."/>
            <person name="de Beer Z.W."/>
            <person name="De Vos L."/>
            <person name="Chen L."/>
            <person name="Duong T.A."/>
            <person name="Gao Y."/>
            <person name="Hammerbacher A."/>
            <person name="Kikkert J.R."/>
            <person name="Li Y."/>
            <person name="Li H."/>
            <person name="Li K."/>
            <person name="Li Q."/>
            <person name="Liu X."/>
            <person name="Ma X."/>
            <person name="Naidoo K."/>
            <person name="Pethybridge S.J."/>
            <person name="Sun J."/>
            <person name="Steenkamp E.T."/>
            <person name="van der Nest M.A."/>
            <person name="van Wyk S."/>
            <person name="Wingfield M.J."/>
            <person name="Xiong C."/>
            <person name="Yue Q."/>
            <person name="Zhang X."/>
        </authorList>
    </citation>
    <scope>NUCLEOTIDE SEQUENCE [LARGE SCALE GENOMIC DNA]</scope>
    <source>
        <strain evidence="12 13">BP5796</strain>
    </source>
</reference>
<dbReference type="PANTHER" id="PTHR43775">
    <property type="entry name" value="FATTY ACID SYNTHASE"/>
    <property type="match status" value="1"/>
</dbReference>
<dbReference type="InterPro" id="IPR056501">
    <property type="entry name" value="NAD-bd_HRPKS_sdrA"/>
</dbReference>
<evidence type="ECO:0000256" key="8">
    <source>
        <dbReference type="PROSITE-ProRule" id="PRU01363"/>
    </source>
</evidence>
<dbReference type="InterPro" id="IPR016035">
    <property type="entry name" value="Acyl_Trfase/lysoPLipase"/>
</dbReference>
<dbReference type="InterPro" id="IPR016036">
    <property type="entry name" value="Malonyl_transacylase_ACP-bd"/>
</dbReference>
<dbReference type="InterPro" id="IPR014030">
    <property type="entry name" value="Ketoacyl_synth_N"/>
</dbReference>
<dbReference type="GO" id="GO:0004312">
    <property type="term" value="F:fatty acid synthase activity"/>
    <property type="evidence" value="ECO:0007669"/>
    <property type="project" value="TreeGrafter"/>
</dbReference>
<proteinExistence type="predicted"/>
<dbReference type="Pfam" id="PF00698">
    <property type="entry name" value="Acyl_transf_1"/>
    <property type="match status" value="1"/>
</dbReference>
<feature type="region of interest" description="C-terminal hotdog fold" evidence="8">
    <location>
        <begin position="1098"/>
        <end position="1260"/>
    </location>
</feature>
<feature type="active site" description="Proton donor; for dehydratase activity" evidence="8">
    <location>
        <position position="1166"/>
    </location>
</feature>
<dbReference type="InterPro" id="IPR013968">
    <property type="entry name" value="PKS_KR"/>
</dbReference>
<keyword evidence="2" id="KW-0597">Phosphoprotein</keyword>
<gene>
    <name evidence="12" type="ORF">BP5796_12504</name>
</gene>
<dbReference type="InterPro" id="IPR049900">
    <property type="entry name" value="PKS_mFAS_DH"/>
</dbReference>
<dbReference type="OrthoDB" id="329835at2759"/>
<sequence length="2579" mass="280490">MGSIGAEPASEPIAIIGLSCKFAGDARSPEALWKMLAEGRNAWSEIPSSRFNLKGFFHPDPEKLDTMHVRGGHFLQDDIAQFDAPFFNFSSELAASLDPQFRLQLESVYEALENAGLPMSHVAGSSTSVYASLWKNDYRDGIIRDEQNLPRSLETGTGGAFAAGRISHFFDLRGASMTVDTACSTGAVALHQAVQSLRSGEASMSIVGGSNLTLSPDTFVALGSAGFLSPDGKSYAFDSRANGFGRGEGVATLVVKRLKDALAAGDPIRAVIRETLLNQDGKTDSITSPSQAAQVALMRDCYSRAGLDPRETQYFEAHGTGTKIGDRIETGAIATVFQPGRAADQPLRIGSIKTNIGHTEVTSGLAGIIKVVLSLEKGRIPPSVNFEKPNPDLALESAKLQVVTETAHWPSGPGGVRRASINSFGAGGTNAHVIVESADSFLPRSEAPQPSLKDKTKVLILSAKSEEGCKNSVLSFKTYLENKKGIANEESLLENVMYTLGQRRTLFPWVAAHRVPFSRGIDEVIKALESPQFKPIRTSRRPRIGMVFTGQGAQWHAMGRELIIAYPPFKASLQEGETYLKDLGADWSLLEELHRNAETSRVNDTVMSIPICVALQISLVRLLRAWGVTPTAVASHSSGEIAAAYQVGALSYKSAMAVAYHRAVLTADKACHGEGIKGGMIAVGAGIEDTNSYLDRLKTGRAVAACINSPSSVTVAGDLSAVQELEDMAKSEGIFARKLRVQTAYHSHHMDPVAEPYREALANHHIQSADEGDALDTIAFSSPVTGGRIYDVEDLAHPDHWVESLTQPVRFVDAITDMILGDFDPTGTSVDAIIEIGPHSALGGPIKEIMGLPEFNGVQIPYYSCLLRKTNARDSMQDLVTSLLREGHPFDLGPINFPWGKWPHVRVMSDLPSYSWDHKTRHWHESRVNKAIRERSEPPNELLGSPAPWANPRTPSWRHIFRINDTAWARDHVIDSSILYPAAGFICRAIEGMAQLVKAREGEDMQKPVKGYLLRDFDIQHALVLPDNDQGVEIETSFSPSSDKAIGSQGWMQFVVSSVTTADAKWTQHATGMISVDYSPASETSRTTTSTTGKKTSLHSWRTLGSDDFYNSMRSSGIKYGPTFQNIKGIAQSIKSKQSESTFEVGDPFVPNSLPPSHLVHPTTLDSVIQAAYTTLSETQLRQGSLKVPQAISKLWVSNSISRETGHHLTAQASCSRDDARSLYADVTVTDGKQKPSETTLPVLIMEGLVLRSIGAGTSSSEQQKSKPWEKEICNKLEWAADMSLVNAANLQTLKQQFCSPPDPKETEIVMDLRRVSIYYIDDALAELTESDIEQLDDHHKKYHTWLKDQLQLAKDGKLGPDSAQWMSDDPAERRRRIDEAAKASVNGEMTCQVGPHLAAMLRREVAPLEVMMEGKLLYKYYSNMLKSDRSFQHAATLLERIVHKNPRARILEIGGGTGGQTRYALKSLGTTQTGGPKASLYHFTDISAAFFEAAAVEFSEWSEIMQYSMFDVGKEPSSQGFESGSYDIVIACQVLHATKSMASTMANVRKLLKPGGSLLMVETTKDQVDVQFVFGLVPGWWLSEEEERTSSPSLSVPFWDKILKGAGFTGVDLEVHDCESEELYSFSTIMSAAQPSQPQDLALEDIVLVISAKAPPPSDWQESLQHAIAGTTSQNGPAIPVQILESSHPLAYTGKVCVFLGEMNQALLHNLEAPELEGIKAMTTSCKGLLWITHGGAVECEQPDRGLAVGLMRTMRNEYVGRKFLTLDLDPKTSSWSEKSNSAIVRVLRAEFASAHGTSAYDAPDEFEYAERERCILIPRLKKSIKENSIVLPESTHYSAKEEFSIEPFHQADYPLCLQIGVPGLLDTLAFDHDVRPSIRRDSAIPDNMVQIEPHAYGVNHRDALVALDQLDERVMGTECAGIVTKVGSLAASNGYTPGDRVCGLLRGPFASRVQTEWTNLMHMPDALTFEEAASIPVAFSTAFIGLCEIGRLQRGQSVLIHAAAGGVGQAAMMLAQHVGAIIFATVSSPEKKNLIISKYGIPEDHIFSSRDASFARDILLATTGRGVDVVLNSLSGSLLQSSFDVVAPFGHFVEIGARDLERNSNLEMRPFARQISFSSVSLLSMMLHRPQSVHRALTEIASMLMENLLAPVWPITTYPIAETAQAFERLASGKSTGKVVLKTGFQETVPVLPHRQNLRLSPNASYLLVGGVGGIGRSVATWMIEHHANNLILLSRSAGEAQNTGGFVTEIMEETGCRIKAISCDVSNPSDLTSALQDCEREGFPPVRGIIQAAMVLQDSLLEQMTIDAWKTAILPKVNGTWNLHSRFPQASDLDFFVILSSNVGTLGNASQSNYAAGGTYQDALARWRVNRGLPCVSLDLPAVKSVGYVAETAGVGNRMARLGHMVLDEESLLKLIELAILAPFEAQIVAGINVGPGAHWNQDSSSQLGRDARFWALRYRQPQQHKEAGDSKDGGASLPSQLAVVSSRSEAERLVTQAIAQKLADVFTILAEDVDMTKSPGAHGVDSLVAVELRNLFRHQVAAEISSFEIMQSPSLAGLACLAASKSEHVKSAGVS</sequence>
<dbReference type="SMART" id="SM00825">
    <property type="entry name" value="PKS_KS"/>
    <property type="match status" value="1"/>
</dbReference>
<keyword evidence="1" id="KW-0596">Phosphopantetheine</keyword>
<evidence type="ECO:0000259" key="10">
    <source>
        <dbReference type="PROSITE" id="PS52004"/>
    </source>
</evidence>
<dbReference type="CDD" id="cd05195">
    <property type="entry name" value="enoyl_red"/>
    <property type="match status" value="1"/>
</dbReference>
<dbReference type="Gene3D" id="3.90.180.10">
    <property type="entry name" value="Medium-chain alcohol dehydrogenases, catalytic domain"/>
    <property type="match status" value="1"/>
</dbReference>
<dbReference type="Gene3D" id="3.40.366.10">
    <property type="entry name" value="Malonyl-Coenzyme A Acyl Carrier Protein, domain 2"/>
    <property type="match status" value="1"/>
</dbReference>
<dbReference type="SUPFAM" id="SSF55048">
    <property type="entry name" value="Probable ACP-binding domain of malonyl-CoA ACP transacylase"/>
    <property type="match status" value="1"/>
</dbReference>
<dbReference type="SMART" id="SM00829">
    <property type="entry name" value="PKS_ER"/>
    <property type="match status" value="1"/>
</dbReference>
<dbReference type="SMART" id="SM00827">
    <property type="entry name" value="PKS_AT"/>
    <property type="match status" value="1"/>
</dbReference>
<dbReference type="CDD" id="cd00833">
    <property type="entry name" value="PKS"/>
    <property type="match status" value="1"/>
</dbReference>
<dbReference type="SUPFAM" id="SSF53335">
    <property type="entry name" value="S-adenosyl-L-methionine-dependent methyltransferases"/>
    <property type="match status" value="1"/>
</dbReference>
<feature type="domain" description="Carrier" evidence="9">
    <location>
        <begin position="2489"/>
        <end position="2570"/>
    </location>
</feature>
<dbReference type="SUPFAM" id="SSF51735">
    <property type="entry name" value="NAD(P)-binding Rossmann-fold domains"/>
    <property type="match status" value="2"/>
</dbReference>
<comment type="caution">
    <text evidence="12">The sequence shown here is derived from an EMBL/GenBank/DDBJ whole genome shotgun (WGS) entry which is preliminary data.</text>
</comment>
<dbReference type="SUPFAM" id="SSF47336">
    <property type="entry name" value="ACP-like"/>
    <property type="match status" value="1"/>
</dbReference>
<dbReference type="Pfam" id="PF02801">
    <property type="entry name" value="Ketoacyl-synt_C"/>
    <property type="match status" value="1"/>
</dbReference>
<dbReference type="SMART" id="SM00822">
    <property type="entry name" value="PKS_KR"/>
    <property type="match status" value="1"/>
</dbReference>
<dbReference type="InterPro" id="IPR029063">
    <property type="entry name" value="SAM-dependent_MTases_sf"/>
</dbReference>
<dbReference type="Pfam" id="PF14765">
    <property type="entry name" value="PS-DH"/>
    <property type="match status" value="1"/>
</dbReference>
<dbReference type="InterPro" id="IPR011032">
    <property type="entry name" value="GroES-like_sf"/>
</dbReference>
<evidence type="ECO:0000259" key="9">
    <source>
        <dbReference type="PROSITE" id="PS50075"/>
    </source>
</evidence>
<evidence type="ECO:0000256" key="3">
    <source>
        <dbReference type="ARBA" id="ARBA00022679"/>
    </source>
</evidence>
<dbReference type="InterPro" id="IPR050091">
    <property type="entry name" value="PKS_NRPS_Biosynth_Enz"/>
</dbReference>
<evidence type="ECO:0000313" key="13">
    <source>
        <dbReference type="Proteomes" id="UP000256328"/>
    </source>
</evidence>
<dbReference type="FunFam" id="3.40.50.720:FF:000209">
    <property type="entry name" value="Polyketide synthase Pks12"/>
    <property type="match status" value="1"/>
</dbReference>
<keyword evidence="4" id="KW-0521">NADP</keyword>
<dbReference type="InterPro" id="IPR016039">
    <property type="entry name" value="Thiolase-like"/>
</dbReference>
<dbReference type="Gene3D" id="3.40.47.10">
    <property type="match status" value="1"/>
</dbReference>
<dbReference type="InterPro" id="IPR032821">
    <property type="entry name" value="PKS_assoc"/>
</dbReference>
<dbReference type="SUPFAM" id="SSF52151">
    <property type="entry name" value="FabD/lysophospholipase-like"/>
    <property type="match status" value="1"/>
</dbReference>
<dbReference type="GO" id="GO:0044550">
    <property type="term" value="P:secondary metabolite biosynthetic process"/>
    <property type="evidence" value="ECO:0007669"/>
    <property type="project" value="TreeGrafter"/>
</dbReference>
<dbReference type="InterPro" id="IPR036736">
    <property type="entry name" value="ACP-like_sf"/>
</dbReference>
<dbReference type="InterPro" id="IPR020843">
    <property type="entry name" value="ER"/>
</dbReference>
<dbReference type="InterPro" id="IPR057326">
    <property type="entry name" value="KR_dom"/>
</dbReference>
<dbReference type="InterPro" id="IPR020841">
    <property type="entry name" value="PKS_Beta-ketoAc_synthase_dom"/>
</dbReference>
<dbReference type="SMART" id="SM00826">
    <property type="entry name" value="PKS_DH"/>
    <property type="match status" value="1"/>
</dbReference>
<dbReference type="PROSITE" id="PS50075">
    <property type="entry name" value="CARRIER"/>
    <property type="match status" value="1"/>
</dbReference>
<dbReference type="InterPro" id="IPR049552">
    <property type="entry name" value="PKS_DH_N"/>
</dbReference>
<keyword evidence="13" id="KW-1185">Reference proteome</keyword>
<dbReference type="Pfam" id="PF16197">
    <property type="entry name" value="KAsynt_C_assoc"/>
    <property type="match status" value="1"/>
</dbReference>
<dbReference type="Gene3D" id="3.40.50.150">
    <property type="entry name" value="Vaccinia Virus protein VP39"/>
    <property type="match status" value="1"/>
</dbReference>
<dbReference type="CDD" id="cd05274">
    <property type="entry name" value="KR_FAS_SDR_x"/>
    <property type="match status" value="1"/>
</dbReference>
<organism evidence="12 13">
    <name type="scientific">Coleophoma crateriformis</name>
    <dbReference type="NCBI Taxonomy" id="565419"/>
    <lineage>
        <taxon>Eukaryota</taxon>
        <taxon>Fungi</taxon>
        <taxon>Dikarya</taxon>
        <taxon>Ascomycota</taxon>
        <taxon>Pezizomycotina</taxon>
        <taxon>Leotiomycetes</taxon>
        <taxon>Helotiales</taxon>
        <taxon>Dermateaceae</taxon>
        <taxon>Coleophoma</taxon>
    </lineage>
</organism>
<feature type="region of interest" description="N-terminal hotdog fold" evidence="8">
    <location>
        <begin position="940"/>
        <end position="1081"/>
    </location>
</feature>
<dbReference type="Gene3D" id="3.10.129.110">
    <property type="entry name" value="Polyketide synthase dehydratase"/>
    <property type="match status" value="1"/>
</dbReference>
<keyword evidence="6" id="KW-0511">Multifunctional enzyme</keyword>
<dbReference type="Proteomes" id="UP000256328">
    <property type="component" value="Unassembled WGS sequence"/>
</dbReference>
<dbReference type="EMBL" id="PDLN01000022">
    <property type="protein sequence ID" value="RDW57703.1"/>
    <property type="molecule type" value="Genomic_DNA"/>
</dbReference>
<dbReference type="SMART" id="SM00823">
    <property type="entry name" value="PKS_PP"/>
    <property type="match status" value="1"/>
</dbReference>
<dbReference type="InterPro" id="IPR013217">
    <property type="entry name" value="Methyltransf_12"/>
</dbReference>
<dbReference type="Gene3D" id="3.40.50.720">
    <property type="entry name" value="NAD(P)-binding Rossmann-like Domain"/>
    <property type="match status" value="2"/>
</dbReference>
<dbReference type="GO" id="GO:1901336">
    <property type="term" value="P:lactone biosynthetic process"/>
    <property type="evidence" value="ECO:0007669"/>
    <property type="project" value="UniProtKB-ARBA"/>
</dbReference>
<keyword evidence="5" id="KW-0560">Oxidoreductase</keyword>
<dbReference type="GO" id="GO:0031177">
    <property type="term" value="F:phosphopantetheine binding"/>
    <property type="evidence" value="ECO:0007669"/>
    <property type="project" value="InterPro"/>
</dbReference>
<dbReference type="InterPro" id="IPR020807">
    <property type="entry name" value="PKS_DH"/>
</dbReference>
<dbReference type="Pfam" id="PF23114">
    <property type="entry name" value="NAD-bd_HRPKS_sdrA"/>
    <property type="match status" value="1"/>
</dbReference>
<dbReference type="GO" id="GO:0016491">
    <property type="term" value="F:oxidoreductase activity"/>
    <property type="evidence" value="ECO:0007669"/>
    <property type="project" value="UniProtKB-KW"/>
</dbReference>
<dbReference type="GO" id="GO:0006633">
    <property type="term" value="P:fatty acid biosynthetic process"/>
    <property type="evidence" value="ECO:0007669"/>
    <property type="project" value="TreeGrafter"/>
</dbReference>
<dbReference type="Pfam" id="PF00109">
    <property type="entry name" value="ketoacyl-synt"/>
    <property type="match status" value="1"/>
</dbReference>
<dbReference type="Pfam" id="PF08659">
    <property type="entry name" value="KR"/>
    <property type="match status" value="1"/>
</dbReference>
<dbReference type="Pfam" id="PF08242">
    <property type="entry name" value="Methyltransf_12"/>
    <property type="match status" value="1"/>
</dbReference>
<dbReference type="InterPro" id="IPR014031">
    <property type="entry name" value="Ketoacyl_synth_C"/>
</dbReference>
<evidence type="ECO:0000256" key="4">
    <source>
        <dbReference type="ARBA" id="ARBA00022857"/>
    </source>
</evidence>
<dbReference type="InterPro" id="IPR020806">
    <property type="entry name" value="PKS_PP-bd"/>
</dbReference>
<name>A0A3D8Q7B1_9HELO</name>
<keyword evidence="3" id="KW-0808">Transferase</keyword>
<dbReference type="InterPro" id="IPR001227">
    <property type="entry name" value="Ac_transferase_dom_sf"/>
</dbReference>
<evidence type="ECO:0000313" key="12">
    <source>
        <dbReference type="EMBL" id="RDW57703.1"/>
    </source>
</evidence>
<dbReference type="SUPFAM" id="SSF53901">
    <property type="entry name" value="Thiolase-like"/>
    <property type="match status" value="1"/>
</dbReference>
<evidence type="ECO:0000256" key="6">
    <source>
        <dbReference type="ARBA" id="ARBA00023268"/>
    </source>
</evidence>
<feature type="domain" description="PKS/mFAS DH" evidence="11">
    <location>
        <begin position="940"/>
        <end position="1260"/>
    </location>
</feature>
<dbReference type="InterPro" id="IPR014043">
    <property type="entry name" value="Acyl_transferase_dom"/>
</dbReference>
<feature type="active site" description="Proton acceptor; for dehydratase activity" evidence="8">
    <location>
        <position position="972"/>
    </location>
</feature>
<accession>A0A3D8Q7B1</accession>
<feature type="domain" description="Ketosynthase family 3 (KS3)" evidence="10">
    <location>
        <begin position="10"/>
        <end position="437"/>
    </location>
</feature>
<dbReference type="Gene3D" id="1.10.1200.10">
    <property type="entry name" value="ACP-like"/>
    <property type="match status" value="1"/>
</dbReference>
<dbReference type="Pfam" id="PF13602">
    <property type="entry name" value="ADH_zinc_N_2"/>
    <property type="match status" value="1"/>
</dbReference>
<dbReference type="PROSITE" id="PS52004">
    <property type="entry name" value="KS3_2"/>
    <property type="match status" value="1"/>
</dbReference>
<dbReference type="InterPro" id="IPR049551">
    <property type="entry name" value="PKS_DH_C"/>
</dbReference>
<keyword evidence="7" id="KW-0012">Acyltransferase</keyword>
<evidence type="ECO:0000256" key="5">
    <source>
        <dbReference type="ARBA" id="ARBA00023002"/>
    </source>
</evidence>
<dbReference type="PANTHER" id="PTHR43775:SF29">
    <property type="entry name" value="ASPERFURANONE POLYKETIDE SYNTHASE AFOG-RELATED"/>
    <property type="match status" value="1"/>
</dbReference>
<dbReference type="InterPro" id="IPR036291">
    <property type="entry name" value="NAD(P)-bd_dom_sf"/>
</dbReference>
<dbReference type="CDD" id="cd02440">
    <property type="entry name" value="AdoMet_MTases"/>
    <property type="match status" value="1"/>
</dbReference>
<dbReference type="SUPFAM" id="SSF50129">
    <property type="entry name" value="GroES-like"/>
    <property type="match status" value="1"/>
</dbReference>
<dbReference type="Pfam" id="PF21089">
    <property type="entry name" value="PKS_DH_N"/>
    <property type="match status" value="1"/>
</dbReference>